<feature type="non-terminal residue" evidence="2">
    <location>
        <position position="73"/>
    </location>
</feature>
<comment type="caution">
    <text evidence="2">The sequence shown here is derived from an EMBL/GenBank/DDBJ whole genome shotgun (WGS) entry which is preliminary data.</text>
</comment>
<dbReference type="InterPro" id="IPR000504">
    <property type="entry name" value="RRM_dom"/>
</dbReference>
<evidence type="ECO:0000313" key="3">
    <source>
        <dbReference type="Proteomes" id="UP001152795"/>
    </source>
</evidence>
<evidence type="ECO:0000313" key="2">
    <source>
        <dbReference type="EMBL" id="CAB4037944.1"/>
    </source>
</evidence>
<keyword evidence="3" id="KW-1185">Reference proteome</keyword>
<dbReference type="Proteomes" id="UP001152795">
    <property type="component" value="Unassembled WGS sequence"/>
</dbReference>
<evidence type="ECO:0000259" key="1">
    <source>
        <dbReference type="Pfam" id="PF00076"/>
    </source>
</evidence>
<reference evidence="2" key="1">
    <citation type="submission" date="2020-04" db="EMBL/GenBank/DDBJ databases">
        <authorList>
            <person name="Alioto T."/>
            <person name="Alioto T."/>
            <person name="Gomez Garrido J."/>
        </authorList>
    </citation>
    <scope>NUCLEOTIDE SEQUENCE</scope>
    <source>
        <strain evidence="2">A484AB</strain>
    </source>
</reference>
<gene>
    <name evidence="2" type="ORF">PACLA_8A089899</name>
</gene>
<dbReference type="InterPro" id="IPR035979">
    <property type="entry name" value="RBD_domain_sf"/>
</dbReference>
<sequence length="73" mass="8145">MLSYRFQNNNIFASKSASQPRGDGNKGDRFPLYITNIPADIDEDQLKEIFSQAGDVIQSKCLPPREGRNSKVG</sequence>
<accession>A0A6S7K5M5</accession>
<protein>
    <submittedName>
        <fullName evidence="2">28 kDa ribonucleo, chloroplastic</fullName>
    </submittedName>
</protein>
<dbReference type="Gene3D" id="3.30.70.330">
    <property type="match status" value="1"/>
</dbReference>
<dbReference type="OrthoDB" id="266020at2759"/>
<dbReference type="SUPFAM" id="SSF54928">
    <property type="entry name" value="RNA-binding domain, RBD"/>
    <property type="match status" value="1"/>
</dbReference>
<dbReference type="GO" id="GO:0003723">
    <property type="term" value="F:RNA binding"/>
    <property type="evidence" value="ECO:0007669"/>
    <property type="project" value="InterPro"/>
</dbReference>
<proteinExistence type="predicted"/>
<dbReference type="CDD" id="cd00590">
    <property type="entry name" value="RRM_SF"/>
    <property type="match status" value="1"/>
</dbReference>
<dbReference type="AlphaFoldDB" id="A0A6S7K5M5"/>
<dbReference type="Pfam" id="PF00076">
    <property type="entry name" value="RRM_1"/>
    <property type="match status" value="1"/>
</dbReference>
<dbReference type="EMBL" id="CACRXK020023634">
    <property type="protein sequence ID" value="CAB4037944.1"/>
    <property type="molecule type" value="Genomic_DNA"/>
</dbReference>
<name>A0A6S7K5M5_PARCT</name>
<dbReference type="InterPro" id="IPR012677">
    <property type="entry name" value="Nucleotide-bd_a/b_plait_sf"/>
</dbReference>
<feature type="domain" description="RRM" evidence="1">
    <location>
        <begin position="32"/>
        <end position="69"/>
    </location>
</feature>
<organism evidence="2 3">
    <name type="scientific">Paramuricea clavata</name>
    <name type="common">Red gorgonian</name>
    <name type="synonym">Violescent sea-whip</name>
    <dbReference type="NCBI Taxonomy" id="317549"/>
    <lineage>
        <taxon>Eukaryota</taxon>
        <taxon>Metazoa</taxon>
        <taxon>Cnidaria</taxon>
        <taxon>Anthozoa</taxon>
        <taxon>Octocorallia</taxon>
        <taxon>Malacalcyonacea</taxon>
        <taxon>Plexauridae</taxon>
        <taxon>Paramuricea</taxon>
    </lineage>
</organism>